<sequence>AFPNKMSDSESIKKMLMAVLQSSKTGVSVSNLQSEYSALCGEIIPLKKLGFSKLEDYLRSIPSVVRLEHRMGELRCFATVLEETAHIAELVARQKNSKKSGRSQFVNCKMRYKPFNPYMLNVTPRSSLRQPSAGRYSNWTGNRFGAHGGHTMERRMTSPSPASRENVVQSRREISSMSPTNKNTRAGPPKDVLVPSKSQTDLDRYDAELVQSRVKQLLEKCPSGVWMSKLSDKYSEMFMQKLHPQALIDLEKWSHICSVEKPFTSNRGDRLIYPLLSLDPPINPVINITRSSPGSRLDSTPVSSHPSTPHQLSPSSKTGNSPRSPLAEPTFIFPPHSSTTASSKALPSVTLRSPGPNPSSTPRLTRSGNHAMSFDGNSKIRVSPNQSTPPLAPTWTALASANTSPDRDVLPLLKATFSSPSSSASTPPSTPCPPVVSDDVCEKIKELLSKSSQGLWADALPKCFMDVYKTPFPEEILENLSLLCDICTVEYPFPHNKKRAILYYSCQVNVDLKNNQQTLIRPLPSGLEALGPVVPPPLTQPPEDCPSVLVTEAKSSNALTVRYVGNNYSDAQEAMEDIMQLFYSRNATKHPVSNPAVGQLVAVKGEDGDEVARAQVTEILDSNKVKVFYLDYGFSLETSQNSLLELHQDFLSLPFQATNVRLAELEVFSSHPQVLSTLDKLAVGKILRMETLPPCRLSEVPTTLLFDTSLDDDVNINSMCLKALQDSTMNNPLSVNVVLKDVFVTSVCKDGTIFCQLPCRGKVRLRRLLENLEAFFTSQVTSESLVSRPFSGKFCLARYEDKWARAEITYMHDNRVMEILFTDLGIPATVTLTDVREIPRQFLKDFIIIPPQAVKCRLADLAVPEEGWSQEPFSLLNETLLSAKELKMKISKLEEYKGDRVVFMYLFDGGDGQKLDESINHRLAHSEVWQKVVSRNNNMLTSTGSNIVDTDLTSLVEKWTLGNPVLSPPIKTSSVPHAKDNAAVKTGTQPLPLPPPLDLPQSGQNMDVFVPMACHPGYFVVQPWQDLHKLEVLRGEMVLYYNQCGNTSTIMDIQKGHVYAAKFDKNWHRVQVKGVLSNGLVSVYDLDYGKHELVPRNLIQPLIEEFRQLPFQAIAAQLAGVAQRQWSEETSSLFRNHVERRALVAQVESVRDASELKGELSARRLTVYLVDTSSEEKDVWIHSIMADIENELSSAAS</sequence>
<accession>A0A315USZ7</accession>
<keyword evidence="11" id="KW-1185">Reference proteome</keyword>
<dbReference type="InterPro" id="IPR035437">
    <property type="entry name" value="SNase_OB-fold_sf"/>
</dbReference>
<comment type="subcellular location">
    <subcellularLocation>
        <location evidence="1">Cytoplasm</location>
    </subcellularLocation>
</comment>
<feature type="non-terminal residue" evidence="10">
    <location>
        <position position="1"/>
    </location>
</feature>
<dbReference type="InterPro" id="IPR041966">
    <property type="entry name" value="LOTUS-like"/>
</dbReference>
<dbReference type="PROSITE" id="PS50304">
    <property type="entry name" value="TUDOR"/>
    <property type="match status" value="2"/>
</dbReference>
<dbReference type="GO" id="GO:0005737">
    <property type="term" value="C:cytoplasm"/>
    <property type="evidence" value="ECO:0007669"/>
    <property type="project" value="UniProtKB-SubCell"/>
</dbReference>
<evidence type="ECO:0000256" key="3">
    <source>
        <dbReference type="ARBA" id="ARBA00022737"/>
    </source>
</evidence>
<dbReference type="InterPro" id="IPR037978">
    <property type="entry name" value="TDRD7_LOTUS_3"/>
</dbReference>
<reference evidence="10 11" key="1">
    <citation type="journal article" date="2018" name="G3 (Bethesda)">
        <title>A High-Quality Reference Genome for the Invasive Mosquitofish Gambusia affinis Using a Chicago Library.</title>
        <authorList>
            <person name="Hoffberg S.L."/>
            <person name="Troendle N.J."/>
            <person name="Glenn T.C."/>
            <person name="Mahmud O."/>
            <person name="Louha S."/>
            <person name="Chalopin D."/>
            <person name="Bennetzen J.L."/>
            <person name="Mauricio R."/>
        </authorList>
    </citation>
    <scope>NUCLEOTIDE SEQUENCE [LARGE SCALE GENOMIC DNA]</scope>
    <source>
        <strain evidence="10">NE01/NJP1002.9</strain>
        <tissue evidence="10">Muscle</tissue>
    </source>
</reference>
<feature type="compositionally biased region" description="Polar residues" evidence="7">
    <location>
        <begin position="157"/>
        <end position="184"/>
    </location>
</feature>
<dbReference type="GO" id="GO:0003723">
    <property type="term" value="F:RNA binding"/>
    <property type="evidence" value="ECO:0007669"/>
    <property type="project" value="UniProtKB-KW"/>
</dbReference>
<evidence type="ECO:0000256" key="5">
    <source>
        <dbReference type="ARBA" id="ARBA00022871"/>
    </source>
</evidence>
<dbReference type="GO" id="GO:0030154">
    <property type="term" value="P:cell differentiation"/>
    <property type="evidence" value="ECO:0007669"/>
    <property type="project" value="UniProtKB-KW"/>
</dbReference>
<evidence type="ECO:0000256" key="1">
    <source>
        <dbReference type="ARBA" id="ARBA00004496"/>
    </source>
</evidence>
<dbReference type="Pfam" id="PF12872">
    <property type="entry name" value="OST-HTH"/>
    <property type="match status" value="1"/>
</dbReference>
<feature type="compositionally biased region" description="Polar residues" evidence="7">
    <location>
        <begin position="311"/>
        <end position="323"/>
    </location>
</feature>
<feature type="region of interest" description="Disordered" evidence="7">
    <location>
        <begin position="150"/>
        <end position="196"/>
    </location>
</feature>
<gene>
    <name evidence="10" type="ORF">CCH79_00014213</name>
</gene>
<dbReference type="SMART" id="SM00333">
    <property type="entry name" value="TUDOR"/>
    <property type="match status" value="3"/>
</dbReference>
<dbReference type="Gene3D" id="3.30.420.610">
    <property type="entry name" value="LOTUS domain-like"/>
    <property type="match status" value="3"/>
</dbReference>
<dbReference type="InterPro" id="IPR025605">
    <property type="entry name" value="OST-HTH/LOTUS_dom"/>
</dbReference>
<evidence type="ECO:0000313" key="10">
    <source>
        <dbReference type="EMBL" id="PWA14904.1"/>
    </source>
</evidence>
<dbReference type="Proteomes" id="UP000250572">
    <property type="component" value="Unassembled WGS sequence"/>
</dbReference>
<feature type="compositionally biased region" description="Polar residues" evidence="7">
    <location>
        <begin position="358"/>
        <end position="370"/>
    </location>
</feature>
<dbReference type="Pfam" id="PF00567">
    <property type="entry name" value="TUDOR"/>
    <property type="match status" value="3"/>
</dbReference>
<dbReference type="InterPro" id="IPR002999">
    <property type="entry name" value="Tudor"/>
</dbReference>
<evidence type="ECO:0000259" key="9">
    <source>
        <dbReference type="PROSITE" id="PS51644"/>
    </source>
</evidence>
<dbReference type="EMBL" id="NHOQ01002739">
    <property type="protein sequence ID" value="PWA14904.1"/>
    <property type="molecule type" value="Genomic_DNA"/>
</dbReference>
<evidence type="ECO:0000256" key="7">
    <source>
        <dbReference type="SAM" id="MobiDB-lite"/>
    </source>
</evidence>
<dbReference type="AlphaFoldDB" id="A0A315USZ7"/>
<feature type="domain" description="HTH OST-type" evidence="9">
    <location>
        <begin position="436"/>
        <end position="504"/>
    </location>
</feature>
<dbReference type="Gene3D" id="2.40.50.90">
    <property type="match status" value="3"/>
</dbReference>
<organism evidence="10 11">
    <name type="scientific">Gambusia affinis</name>
    <name type="common">Western mosquitofish</name>
    <name type="synonym">Heterandria affinis</name>
    <dbReference type="NCBI Taxonomy" id="33528"/>
    <lineage>
        <taxon>Eukaryota</taxon>
        <taxon>Metazoa</taxon>
        <taxon>Chordata</taxon>
        <taxon>Craniata</taxon>
        <taxon>Vertebrata</taxon>
        <taxon>Euteleostomi</taxon>
        <taxon>Actinopterygii</taxon>
        <taxon>Neopterygii</taxon>
        <taxon>Teleostei</taxon>
        <taxon>Neoteleostei</taxon>
        <taxon>Acanthomorphata</taxon>
        <taxon>Ovalentaria</taxon>
        <taxon>Atherinomorphae</taxon>
        <taxon>Cyprinodontiformes</taxon>
        <taxon>Poeciliidae</taxon>
        <taxon>Poeciliinae</taxon>
        <taxon>Gambusia</taxon>
    </lineage>
</organism>
<evidence type="ECO:0000256" key="2">
    <source>
        <dbReference type="ARBA" id="ARBA00022490"/>
    </source>
</evidence>
<dbReference type="GO" id="GO:0007283">
    <property type="term" value="P:spermatogenesis"/>
    <property type="evidence" value="ECO:0007669"/>
    <property type="project" value="UniProtKB-KW"/>
</dbReference>
<feature type="domain" description="Tudor" evidence="8">
    <location>
        <begin position="788"/>
        <end position="845"/>
    </location>
</feature>
<keyword evidence="4" id="KW-0221">Differentiation</keyword>
<keyword evidence="2" id="KW-0963">Cytoplasm</keyword>
<evidence type="ECO:0008006" key="12">
    <source>
        <dbReference type="Google" id="ProtNLM"/>
    </source>
</evidence>
<dbReference type="Gene3D" id="2.30.30.140">
    <property type="match status" value="3"/>
</dbReference>
<feature type="compositionally biased region" description="Polar residues" evidence="7">
    <location>
        <begin position="287"/>
        <end position="298"/>
    </location>
</feature>
<dbReference type="CDD" id="cd09974">
    <property type="entry name" value="LOTUS_3_TDRD7"/>
    <property type="match status" value="1"/>
</dbReference>
<proteinExistence type="predicted"/>
<evidence type="ECO:0000313" key="11">
    <source>
        <dbReference type="Proteomes" id="UP000250572"/>
    </source>
</evidence>
<feature type="domain" description="HTH OST-type" evidence="9">
    <location>
        <begin position="8"/>
        <end position="80"/>
    </location>
</feature>
<feature type="region of interest" description="Disordered" evidence="7">
    <location>
        <begin position="287"/>
        <end position="393"/>
    </location>
</feature>
<feature type="compositionally biased region" description="Polar residues" evidence="7">
    <location>
        <begin position="336"/>
        <end position="345"/>
    </location>
</feature>
<keyword evidence="3" id="KW-0677">Repeat</keyword>
<feature type="domain" description="HTH OST-type" evidence="9">
    <location>
        <begin position="206"/>
        <end position="276"/>
    </location>
</feature>
<dbReference type="InterPro" id="IPR050621">
    <property type="entry name" value="Tudor_domain_containing"/>
</dbReference>
<keyword evidence="6" id="KW-0694">RNA-binding</keyword>
<comment type="caution">
    <text evidence="10">The sequence shown here is derived from an EMBL/GenBank/DDBJ whole genome shotgun (WGS) entry which is preliminary data.</text>
</comment>
<dbReference type="STRING" id="33528.ENSGAFP00000024566"/>
<dbReference type="PANTHER" id="PTHR22948:SF14">
    <property type="entry name" value="TUDOR DOMAIN-CONTAINING PROTEIN 7"/>
    <property type="match status" value="1"/>
</dbReference>
<name>A0A315USZ7_GAMAF</name>
<dbReference type="PROSITE" id="PS51644">
    <property type="entry name" value="HTH_OST"/>
    <property type="match status" value="3"/>
</dbReference>
<dbReference type="SUPFAM" id="SSF63748">
    <property type="entry name" value="Tudor/PWWP/MBT"/>
    <property type="match status" value="3"/>
</dbReference>
<evidence type="ECO:0000259" key="8">
    <source>
        <dbReference type="PROSITE" id="PS50304"/>
    </source>
</evidence>
<feature type="compositionally biased region" description="Low complexity" evidence="7">
    <location>
        <begin position="299"/>
        <end position="310"/>
    </location>
</feature>
<evidence type="ECO:0000256" key="6">
    <source>
        <dbReference type="ARBA" id="ARBA00022884"/>
    </source>
</evidence>
<evidence type="ECO:0000256" key="4">
    <source>
        <dbReference type="ARBA" id="ARBA00022782"/>
    </source>
</evidence>
<feature type="domain" description="Tudor" evidence="8">
    <location>
        <begin position="594"/>
        <end position="653"/>
    </location>
</feature>
<protein>
    <recommendedName>
        <fullName evidence="12">Tudor domain-containing protein 7</fullName>
    </recommendedName>
</protein>
<keyword evidence="5" id="KW-0744">Spermatogenesis</keyword>
<dbReference type="PANTHER" id="PTHR22948">
    <property type="entry name" value="TUDOR DOMAIN CONTAINING PROTEIN"/>
    <property type="match status" value="1"/>
</dbReference>